<name>A0A836BR28_9CHLO</name>
<dbReference type="OrthoDB" id="366214at2759"/>
<dbReference type="GO" id="GO:0005840">
    <property type="term" value="C:ribosome"/>
    <property type="evidence" value="ECO:0007669"/>
    <property type="project" value="UniProtKB-KW"/>
</dbReference>
<dbReference type="InterPro" id="IPR036838">
    <property type="entry name" value="Ribosomal_uS10_dom_sf"/>
</dbReference>
<feature type="compositionally biased region" description="Gly residues" evidence="4">
    <location>
        <begin position="592"/>
        <end position="605"/>
    </location>
</feature>
<keyword evidence="2" id="KW-0689">Ribosomal protein</keyword>
<dbReference type="AlphaFoldDB" id="A0A836BR28"/>
<dbReference type="Pfam" id="PF00338">
    <property type="entry name" value="Ribosomal_S10"/>
    <property type="match status" value="1"/>
</dbReference>
<feature type="region of interest" description="Disordered" evidence="4">
    <location>
        <begin position="561"/>
        <end position="613"/>
    </location>
</feature>
<dbReference type="PANTHER" id="PTHR11700">
    <property type="entry name" value="30S RIBOSOMAL PROTEIN S10 FAMILY MEMBER"/>
    <property type="match status" value="1"/>
</dbReference>
<reference evidence="6" key="1">
    <citation type="journal article" date="2020" name="bioRxiv">
        <title>Comparative genomics of Chlamydomonas.</title>
        <authorList>
            <person name="Craig R.J."/>
            <person name="Hasan A.R."/>
            <person name="Ness R.W."/>
            <person name="Keightley P.D."/>
        </authorList>
    </citation>
    <scope>NUCLEOTIDE SEQUENCE</scope>
    <source>
        <strain evidence="6">CCAP 11/70</strain>
    </source>
</reference>
<feature type="domain" description="Small ribosomal subunit protein uS10" evidence="5">
    <location>
        <begin position="102"/>
        <end position="223"/>
    </location>
</feature>
<proteinExistence type="inferred from homology"/>
<protein>
    <recommendedName>
        <fullName evidence="5">Small ribosomal subunit protein uS10 domain-containing protein</fullName>
    </recommendedName>
</protein>
<dbReference type="InterPro" id="IPR001848">
    <property type="entry name" value="Ribosomal_uS10"/>
</dbReference>
<keyword evidence="3" id="KW-0687">Ribonucleoprotein</keyword>
<dbReference type="GO" id="GO:1990904">
    <property type="term" value="C:ribonucleoprotein complex"/>
    <property type="evidence" value="ECO:0007669"/>
    <property type="project" value="UniProtKB-KW"/>
</dbReference>
<dbReference type="Proteomes" id="UP000612055">
    <property type="component" value="Unassembled WGS sequence"/>
</dbReference>
<dbReference type="SMART" id="SM01403">
    <property type="entry name" value="Ribosomal_S10"/>
    <property type="match status" value="1"/>
</dbReference>
<dbReference type="GO" id="GO:0003735">
    <property type="term" value="F:structural constituent of ribosome"/>
    <property type="evidence" value="ECO:0007669"/>
    <property type="project" value="InterPro"/>
</dbReference>
<feature type="region of interest" description="Disordered" evidence="4">
    <location>
        <begin position="320"/>
        <end position="361"/>
    </location>
</feature>
<evidence type="ECO:0000256" key="2">
    <source>
        <dbReference type="ARBA" id="ARBA00022980"/>
    </source>
</evidence>
<dbReference type="SUPFAM" id="SSF54999">
    <property type="entry name" value="Ribosomal protein S10"/>
    <property type="match status" value="1"/>
</dbReference>
<dbReference type="EMBL" id="JAEHOE010000123">
    <property type="protein sequence ID" value="KAG2485740.1"/>
    <property type="molecule type" value="Genomic_DNA"/>
</dbReference>
<comment type="similarity">
    <text evidence="1">Belongs to the universal ribosomal protein uS10 family.</text>
</comment>
<keyword evidence="7" id="KW-1185">Reference proteome</keyword>
<evidence type="ECO:0000256" key="1">
    <source>
        <dbReference type="ARBA" id="ARBA00007102"/>
    </source>
</evidence>
<evidence type="ECO:0000313" key="7">
    <source>
        <dbReference type="Proteomes" id="UP000612055"/>
    </source>
</evidence>
<feature type="compositionally biased region" description="Basic and acidic residues" evidence="4">
    <location>
        <begin position="561"/>
        <end position="582"/>
    </location>
</feature>
<dbReference type="Gene3D" id="3.30.70.600">
    <property type="entry name" value="Ribosomal protein S10 domain"/>
    <property type="match status" value="1"/>
</dbReference>
<evidence type="ECO:0000256" key="3">
    <source>
        <dbReference type="ARBA" id="ARBA00023274"/>
    </source>
</evidence>
<feature type="region of interest" description="Disordered" evidence="4">
    <location>
        <begin position="32"/>
        <end position="54"/>
    </location>
</feature>
<evidence type="ECO:0000313" key="6">
    <source>
        <dbReference type="EMBL" id="KAG2485740.1"/>
    </source>
</evidence>
<gene>
    <name evidence="6" type="ORF">HYH03_015549</name>
</gene>
<dbReference type="GO" id="GO:0006412">
    <property type="term" value="P:translation"/>
    <property type="evidence" value="ECO:0007669"/>
    <property type="project" value="InterPro"/>
</dbReference>
<sequence>MQQSALRALRALPLQTGRALPSAIQEALASLGMPTSAPSDTDSAAPGMPSTSGRSLHAASIWQDCVPRRAFSSSASARVAQPLPAPSPSTPAPAPSGAFSVEIAVQGFEKRYVDMACNTLSDIILLAFAPKAYSALPTGAPSPADAPLALAFGPTRRDIKLPWKRTRFTLIRGPHIDKTGMEQFERREYKSVLSAATNSEAELQRLLDALKVYQFTGVQLKVDVTSAQQVELPAEVSAALGHGSPSPSSSGAGSAAPAPSAARLGDRVVALPAARRPEEAFEAELAGVLGVLRPLVWSGLAAKRRELEALPDFQAWRQQQARDGLAAPPGAGLPPGVMPPPPVPAATAGTDDGGEHPSAALGTDAYGRLLRQRLQQQLALQQQGGVGAGAAGAGAAGAAAHGLDPAVAAKLLARIDAELIHAHESALAGQPEPAAAATGTMAAAAAADGGLAAALRASWSGPPQLDPASMSPAEYAYAVLKYVQYVDVLYETAVGTAAGTAGAVRQAADTELQLAAPSLALRLLQMWWAATAAEFKAHLGLPSEEVERVLRDEFRKRQEKLAEAAEEKRGRFGGGAREHGDEDAVEGEGEGSGEGRGRAQGGWGQRGNTRGQR</sequence>
<evidence type="ECO:0000259" key="5">
    <source>
        <dbReference type="SMART" id="SM01403"/>
    </source>
</evidence>
<organism evidence="6 7">
    <name type="scientific">Edaphochlamys debaryana</name>
    <dbReference type="NCBI Taxonomy" id="47281"/>
    <lineage>
        <taxon>Eukaryota</taxon>
        <taxon>Viridiplantae</taxon>
        <taxon>Chlorophyta</taxon>
        <taxon>core chlorophytes</taxon>
        <taxon>Chlorophyceae</taxon>
        <taxon>CS clade</taxon>
        <taxon>Chlamydomonadales</taxon>
        <taxon>Chlamydomonadales incertae sedis</taxon>
        <taxon>Edaphochlamys</taxon>
    </lineage>
</organism>
<evidence type="ECO:0000256" key="4">
    <source>
        <dbReference type="SAM" id="MobiDB-lite"/>
    </source>
</evidence>
<accession>A0A836BR28</accession>
<comment type="caution">
    <text evidence="6">The sequence shown here is derived from an EMBL/GenBank/DDBJ whole genome shotgun (WGS) entry which is preliminary data.</text>
</comment>
<dbReference type="InterPro" id="IPR027486">
    <property type="entry name" value="Ribosomal_uS10_dom"/>
</dbReference>
<feature type="region of interest" description="Disordered" evidence="4">
    <location>
        <begin position="239"/>
        <end position="259"/>
    </location>
</feature>